<gene>
    <name evidence="1" type="ORF">PHET_03495</name>
</gene>
<dbReference type="AlphaFoldDB" id="A0A8J4TNZ4"/>
<name>A0A8J4TNZ4_9TREM</name>
<dbReference type="Proteomes" id="UP000748531">
    <property type="component" value="Unassembled WGS sequence"/>
</dbReference>
<sequence length="119" mass="13565">MKGAVDVQPKQWNRLLTHWGDNLRPIYNLCWRIPALLKKASPLHYNALITCTQKNELESITDETYIELFFHRELYTLDAVTSQCMSELAQNLSDVLTSGIDARELVVVVNSGKSFLIPT</sequence>
<organism evidence="1 2">
    <name type="scientific">Paragonimus heterotremus</name>
    <dbReference type="NCBI Taxonomy" id="100268"/>
    <lineage>
        <taxon>Eukaryota</taxon>
        <taxon>Metazoa</taxon>
        <taxon>Spiralia</taxon>
        <taxon>Lophotrochozoa</taxon>
        <taxon>Platyhelminthes</taxon>
        <taxon>Trematoda</taxon>
        <taxon>Digenea</taxon>
        <taxon>Plagiorchiida</taxon>
        <taxon>Troglotremata</taxon>
        <taxon>Troglotrematidae</taxon>
        <taxon>Paragonimus</taxon>
    </lineage>
</organism>
<accession>A0A8J4TNZ4</accession>
<keyword evidence="2" id="KW-1185">Reference proteome</keyword>
<evidence type="ECO:0000313" key="1">
    <source>
        <dbReference type="EMBL" id="KAF5403259.1"/>
    </source>
</evidence>
<comment type="caution">
    <text evidence="1">The sequence shown here is derived from an EMBL/GenBank/DDBJ whole genome shotgun (WGS) entry which is preliminary data.</text>
</comment>
<protein>
    <submittedName>
        <fullName evidence="1">Uncharacterized protein</fullName>
    </submittedName>
</protein>
<dbReference type="OrthoDB" id="6297423at2759"/>
<proteinExistence type="predicted"/>
<evidence type="ECO:0000313" key="2">
    <source>
        <dbReference type="Proteomes" id="UP000748531"/>
    </source>
</evidence>
<dbReference type="EMBL" id="LUCH01001329">
    <property type="protein sequence ID" value="KAF5403259.1"/>
    <property type="molecule type" value="Genomic_DNA"/>
</dbReference>
<reference evidence="1" key="1">
    <citation type="submission" date="2019-05" db="EMBL/GenBank/DDBJ databases">
        <title>Annotation for the trematode Paragonimus heterotremus.</title>
        <authorList>
            <person name="Choi Y.-J."/>
        </authorList>
    </citation>
    <scope>NUCLEOTIDE SEQUENCE</scope>
    <source>
        <strain evidence="1">LC</strain>
    </source>
</reference>